<evidence type="ECO:0000313" key="3">
    <source>
        <dbReference type="Proteomes" id="UP000275473"/>
    </source>
</evidence>
<organism evidence="2 3">
    <name type="scientific">Planococcus salinus</name>
    <dbReference type="NCBI Taxonomy" id="1848460"/>
    <lineage>
        <taxon>Bacteria</taxon>
        <taxon>Bacillati</taxon>
        <taxon>Bacillota</taxon>
        <taxon>Bacilli</taxon>
        <taxon>Bacillales</taxon>
        <taxon>Caryophanaceae</taxon>
        <taxon>Planococcus</taxon>
    </lineage>
</organism>
<comment type="caution">
    <text evidence="2">The sequence shown here is derived from an EMBL/GenBank/DDBJ whole genome shotgun (WGS) entry which is preliminary data.</text>
</comment>
<dbReference type="EMBL" id="RIAX01000008">
    <property type="protein sequence ID" value="RNF39056.1"/>
    <property type="molecule type" value="Genomic_DNA"/>
</dbReference>
<evidence type="ECO:0000313" key="2">
    <source>
        <dbReference type="EMBL" id="RNF39056.1"/>
    </source>
</evidence>
<proteinExistence type="inferred from homology"/>
<dbReference type="PANTHER" id="PTHR18964:SF149">
    <property type="entry name" value="BIFUNCTIONAL UDP-N-ACETYLGLUCOSAMINE 2-EPIMERASE_N-ACETYLMANNOSAMINE KINASE"/>
    <property type="match status" value="1"/>
</dbReference>
<reference evidence="2 3" key="1">
    <citation type="journal article" date="2018" name="Int. J. Syst. Evol. Microbiol.">
        <title>Planococcus salinus sp. nov., a moderately halophilic bacterium isolated from a saline-alkali soil.</title>
        <authorList>
            <person name="Gan L."/>
        </authorList>
    </citation>
    <scope>NUCLEOTIDE SEQUENCE [LARGE SCALE GENOMIC DNA]</scope>
    <source>
        <strain evidence="2 3">LCB217</strain>
    </source>
</reference>
<evidence type="ECO:0000256" key="1">
    <source>
        <dbReference type="ARBA" id="ARBA00006479"/>
    </source>
</evidence>
<dbReference type="AlphaFoldDB" id="A0A3M8P5U1"/>
<accession>A0A3M8P5U1</accession>
<dbReference type="RefSeq" id="WP_123165838.1">
    <property type="nucleotide sequence ID" value="NZ_RIAX01000008.1"/>
</dbReference>
<name>A0A3M8P5U1_9BACL</name>
<dbReference type="OrthoDB" id="9795247at2"/>
<dbReference type="InterPro" id="IPR043129">
    <property type="entry name" value="ATPase_NBD"/>
</dbReference>
<dbReference type="InterPro" id="IPR000600">
    <property type="entry name" value="ROK"/>
</dbReference>
<gene>
    <name evidence="2" type="ORF">EEX84_11765</name>
</gene>
<protein>
    <submittedName>
        <fullName evidence="2">ROK family protein</fullName>
    </submittedName>
</protein>
<sequence length="291" mass="31054">MAKELGVDIGGTKIRIAIVEQDGRLSFDKKIPTELPLYPYLEQQLLGVLADHPEIEAIGIGTHGFIDPVKGYVIYATETLPGWTGTPVKRLLEKATGRRVEVDNDANCAALAEAKFGAAKGYSRIVCLTLGTGLGGGILWDGKLLNGGPHGGAAEIGHMILHPGGVRCTCGRRGCFEQYLSGTALKRKIWEAELKISPQQLFESAQSDKQAARISDEFTTDLAVAISTLQAAFDMEVLVIGGGVSDSAPLWIDQMTEKLKGLQLHPLDIRIAHFGNEAGVLGAALLVQDNG</sequence>
<dbReference type="SUPFAM" id="SSF53067">
    <property type="entry name" value="Actin-like ATPase domain"/>
    <property type="match status" value="1"/>
</dbReference>
<dbReference type="PANTHER" id="PTHR18964">
    <property type="entry name" value="ROK (REPRESSOR, ORF, KINASE) FAMILY"/>
    <property type="match status" value="1"/>
</dbReference>
<dbReference type="Proteomes" id="UP000275473">
    <property type="component" value="Unassembled WGS sequence"/>
</dbReference>
<comment type="similarity">
    <text evidence="1">Belongs to the ROK (NagC/XylR) family.</text>
</comment>
<dbReference type="Gene3D" id="3.30.420.40">
    <property type="match status" value="2"/>
</dbReference>
<dbReference type="Pfam" id="PF00480">
    <property type="entry name" value="ROK"/>
    <property type="match status" value="1"/>
</dbReference>
<dbReference type="CDD" id="cd24068">
    <property type="entry name" value="ASKHA_NBD_ROK_FnNanK-like"/>
    <property type="match status" value="1"/>
</dbReference>
<keyword evidence="3" id="KW-1185">Reference proteome</keyword>